<keyword evidence="1" id="KW-0472">Membrane</keyword>
<feature type="transmembrane region" description="Helical" evidence="1">
    <location>
        <begin position="41"/>
        <end position="59"/>
    </location>
</feature>
<comment type="caution">
    <text evidence="2">The sequence shown here is derived from an EMBL/GenBank/DDBJ whole genome shotgun (WGS) entry which is preliminary data.</text>
</comment>
<protein>
    <submittedName>
        <fullName evidence="2">Uncharacterized protein</fullName>
    </submittedName>
</protein>
<sequence>MPNKSKLILSGYLLVIIAFLYFGLNGIIYSTSEEAFPNVKFVATLFLLFVVAWSIGLGVRKFIQITMRDNERQAKKTKELFLKATVVSWIVVLILFWKD</sequence>
<feature type="transmembrane region" description="Helical" evidence="1">
    <location>
        <begin position="80"/>
        <end position="97"/>
    </location>
</feature>
<proteinExistence type="predicted"/>
<feature type="transmembrane region" description="Helical" evidence="1">
    <location>
        <begin position="7"/>
        <end position="29"/>
    </location>
</feature>
<organism evidence="2 3">
    <name type="scientific">Lysinibacillus contaminans</name>
    <dbReference type="NCBI Taxonomy" id="1293441"/>
    <lineage>
        <taxon>Bacteria</taxon>
        <taxon>Bacillati</taxon>
        <taxon>Bacillota</taxon>
        <taxon>Bacilli</taxon>
        <taxon>Bacillales</taxon>
        <taxon>Bacillaceae</taxon>
        <taxon>Lysinibacillus</taxon>
    </lineage>
</organism>
<keyword evidence="1" id="KW-0812">Transmembrane</keyword>
<dbReference type="EMBL" id="LGRV01000003">
    <property type="protein sequence ID" value="KOS69339.1"/>
    <property type="molecule type" value="Genomic_DNA"/>
</dbReference>
<keyword evidence="1" id="KW-1133">Transmembrane helix</keyword>
<dbReference type="Proteomes" id="UP000050668">
    <property type="component" value="Unassembled WGS sequence"/>
</dbReference>
<evidence type="ECO:0000256" key="1">
    <source>
        <dbReference type="SAM" id="Phobius"/>
    </source>
</evidence>
<name>A0ABR5K3J0_9BACI</name>
<gene>
    <name evidence="2" type="ORF">AEA09_12720</name>
</gene>
<evidence type="ECO:0000313" key="2">
    <source>
        <dbReference type="EMBL" id="KOS69339.1"/>
    </source>
</evidence>
<reference evidence="3" key="1">
    <citation type="submission" date="2015-07" db="EMBL/GenBank/DDBJ databases">
        <title>Fjat-14205 dsm 2895.</title>
        <authorList>
            <person name="Liu B."/>
            <person name="Wang J."/>
            <person name="Zhu Y."/>
            <person name="Liu G."/>
            <person name="Chen Q."/>
            <person name="Chen Z."/>
            <person name="Lan J."/>
            <person name="Che J."/>
            <person name="Ge C."/>
            <person name="Shi H."/>
            <person name="Pan Z."/>
            <person name="Liu X."/>
        </authorList>
    </citation>
    <scope>NUCLEOTIDE SEQUENCE [LARGE SCALE GENOMIC DNA]</scope>
    <source>
        <strain evidence="3">DSM 25560</strain>
    </source>
</reference>
<dbReference type="RefSeq" id="WP_053584202.1">
    <property type="nucleotide sequence ID" value="NZ_LGRV01000003.1"/>
</dbReference>
<evidence type="ECO:0000313" key="3">
    <source>
        <dbReference type="Proteomes" id="UP000050668"/>
    </source>
</evidence>
<accession>A0ABR5K3J0</accession>
<keyword evidence="3" id="KW-1185">Reference proteome</keyword>